<evidence type="ECO:0000256" key="4">
    <source>
        <dbReference type="SAM" id="MobiDB-lite"/>
    </source>
</evidence>
<dbReference type="InterPro" id="IPR024146">
    <property type="entry name" value="Claspin"/>
</dbReference>
<feature type="compositionally biased region" description="Basic and acidic residues" evidence="4">
    <location>
        <begin position="212"/>
        <end position="242"/>
    </location>
</feature>
<feature type="domain" description="DNA replication checkpoint mediator MRC1" evidence="5">
    <location>
        <begin position="994"/>
        <end position="1132"/>
    </location>
</feature>
<feature type="compositionally biased region" description="Basic and acidic residues" evidence="4">
    <location>
        <begin position="1256"/>
        <end position="1265"/>
    </location>
</feature>
<dbReference type="PANTHER" id="PTHR14396">
    <property type="entry name" value="CLASPIN"/>
    <property type="match status" value="1"/>
</dbReference>
<feature type="region of interest" description="Disordered" evidence="4">
    <location>
        <begin position="928"/>
        <end position="967"/>
    </location>
</feature>
<feature type="compositionally biased region" description="Acidic residues" evidence="4">
    <location>
        <begin position="604"/>
        <end position="617"/>
    </location>
</feature>
<sequence length="1401" mass="154031">MASSRESSPARGSNPSSPAQLTPNSKVKAMLAALDNDSDDESIGSSARANLISKFTKRGTSKTPGPQRVESPTESASNKHPAETEKDSEDEEDEEEVVRSKGRMAARMQAAGESSEDDVQPENARERVKKLLVAKRQSPGPSANNEGSDGSAESDVPVVSRKRKIRTARQETPKSTKSKAAASPGLFVSPSRPKSAGPGSNASDSDELPALGDDKFKALVERKRKDLQERQKEAAAEKAKKLAERKRHAQILEEDELELSDEDGRRRLTQPIRKAGKKAQEEIRRETQRMSRNQQLAHNATTKKKFSKKDFFARMNYRQDGKADAETTRPTSSSSAAPHSDVEMKDTPPTSPASPNLGKPTMVASLPPAATKAEENDDDLPTLEDALAQLPSSPPMKLDKGKGRAIEEPVSEPRLDKGKGRAIEEPTQESKIQQKKFIFTQPKIRQPKMAGKQSVMAGDSDSDLEIVSVKTPNARNKKLDSIFDRIPEKQAKESHSLHALRMLAHLTSPGKKNFGKNRKPGMTTSELQVSLQQRARQQATREREERLQALRDKGVIVQTAEEREKENAEVEDLVERARREGEEIQKKEKAAAKKERKDRGEVDPLGDDSSDDEDWEEEKGKAGKDASDSGSDMEEIELSGSEDGDASGEEEDEMELDGDETAESKALNPLFDNEASDTEDDEAQPDPFIDEEMAEDGDIDEDEEQQLPVKQKRRRNRNTNVISDDESEDGDDKKTTPVASRTDSPMQQKNSPAAPNSVLRSATKTFIPGLTVTGPVGLGLTQIFAGTMDESQEPPPTEPNGESQQLDTQEDSMAFLKRFNAPELPPFVPTMEEDTQTQDQDVVMDSQPILPESQAVDLESQKVQLQFSQSQMHDFGTLVESTQMSPFPATQDVGFQHMTPIRGRFVDAPPSTVETVILDPTAVPETMDETPIAKKKGKLRRRAPAVAYSDEEDLVEPEEKVVEDDDSEITADAFDVMRKASRKKPVVVDEFDKKNSKAKEMVHEQAEESEDEYAGLGGASDDESGGEEDALVKAMVDDEGGEKVDERKLAAFFADRERASDEKQVEKLYKDITNGMLRRKRGADYDLSDSDDGGEAKRRRKRADFAKMRKALLSDERIGKIAENPKRQAFLRAIEDRGSEDEMDFLDDFAEQDEGTDSQSQSQAEGSQSQQVVPDSQPTSMGPPKRKHSEDPTEVENRPPPNLRRTKNGKKPSNLTEIRESLSSLIEEPNSIMAPADSGSESEDELDIEGGPESQSQKENKDPFAGRRGKVAIIDRISLKRASSNSISNNTRLAFATSSSVAQFKVPPLLRRATTNSSIASSTTSSVSGGMSATERMAGGAGSDGVKRGGGRNSGVNYFARETERRANVVKTEKRRQDKRVKGAEGRRKVVGGLFGGGKFE</sequence>
<feature type="region of interest" description="Disordered" evidence="4">
    <location>
        <begin position="1315"/>
        <end position="1360"/>
    </location>
</feature>
<dbReference type="Pfam" id="PF09444">
    <property type="entry name" value="MRC1"/>
    <property type="match status" value="1"/>
</dbReference>
<gene>
    <name evidence="6" type="primary">mrc1</name>
    <name evidence="6" type="ORF">LAWI1_G007364</name>
</gene>
<feature type="compositionally biased region" description="Acidic residues" evidence="4">
    <location>
        <begin position="949"/>
        <end position="967"/>
    </location>
</feature>
<feature type="compositionally biased region" description="Acidic residues" evidence="4">
    <location>
        <begin position="631"/>
        <end position="661"/>
    </location>
</feature>
<dbReference type="InterPro" id="IPR018564">
    <property type="entry name" value="Repl_chkpnt_MRC1_dom"/>
</dbReference>
<feature type="region of interest" description="Disordered" evidence="4">
    <location>
        <begin position="505"/>
        <end position="760"/>
    </location>
</feature>
<feature type="compositionally biased region" description="Polar residues" evidence="4">
    <location>
        <begin position="290"/>
        <end position="300"/>
    </location>
</feature>
<organism evidence="6 7">
    <name type="scientific">Lachnellula willkommii</name>
    <dbReference type="NCBI Taxonomy" id="215461"/>
    <lineage>
        <taxon>Eukaryota</taxon>
        <taxon>Fungi</taxon>
        <taxon>Dikarya</taxon>
        <taxon>Ascomycota</taxon>
        <taxon>Pezizomycotina</taxon>
        <taxon>Leotiomycetes</taxon>
        <taxon>Helotiales</taxon>
        <taxon>Lachnaceae</taxon>
        <taxon>Lachnellula</taxon>
    </lineage>
</organism>
<feature type="compositionally biased region" description="Low complexity" evidence="4">
    <location>
        <begin position="1158"/>
        <end position="1180"/>
    </location>
</feature>
<feature type="region of interest" description="Disordered" evidence="4">
    <location>
        <begin position="1"/>
        <end position="26"/>
    </location>
</feature>
<reference evidence="6 7" key="1">
    <citation type="submission" date="2018-05" db="EMBL/GenBank/DDBJ databases">
        <title>Genome sequencing and assembly of the regulated plant pathogen Lachnellula willkommii and related sister species for the development of diagnostic species identification markers.</title>
        <authorList>
            <person name="Giroux E."/>
            <person name="Bilodeau G."/>
        </authorList>
    </citation>
    <scope>NUCLEOTIDE SEQUENCE [LARGE SCALE GENOMIC DNA]</scope>
    <source>
        <strain evidence="6 7">CBS 172.35</strain>
    </source>
</reference>
<dbReference type="EMBL" id="QGML01001354">
    <property type="protein sequence ID" value="TVY89226.1"/>
    <property type="molecule type" value="Genomic_DNA"/>
</dbReference>
<feature type="compositionally biased region" description="Polar residues" evidence="4">
    <location>
        <begin position="139"/>
        <end position="148"/>
    </location>
</feature>
<feature type="compositionally biased region" description="Acidic residues" evidence="4">
    <location>
        <begin position="252"/>
        <end position="261"/>
    </location>
</feature>
<evidence type="ECO:0000256" key="1">
    <source>
        <dbReference type="ARBA" id="ARBA00004123"/>
    </source>
</evidence>
<feature type="compositionally biased region" description="Basic and acidic residues" evidence="4">
    <location>
        <begin position="995"/>
        <end position="1006"/>
    </location>
</feature>
<evidence type="ECO:0000256" key="3">
    <source>
        <dbReference type="ARBA" id="ARBA00023242"/>
    </source>
</evidence>
<evidence type="ECO:0000256" key="2">
    <source>
        <dbReference type="ARBA" id="ARBA00022553"/>
    </source>
</evidence>
<proteinExistence type="predicted"/>
<dbReference type="Proteomes" id="UP000315522">
    <property type="component" value="Unassembled WGS sequence"/>
</dbReference>
<keyword evidence="3" id="KW-0539">Nucleus</keyword>
<feature type="compositionally biased region" description="Basic and acidic residues" evidence="4">
    <location>
        <begin position="618"/>
        <end position="627"/>
    </location>
</feature>
<feature type="compositionally biased region" description="Low complexity" evidence="4">
    <location>
        <begin position="1315"/>
        <end position="1334"/>
    </location>
</feature>
<dbReference type="GO" id="GO:0005634">
    <property type="term" value="C:nucleus"/>
    <property type="evidence" value="ECO:0007669"/>
    <property type="project" value="UniProtKB-SubCell"/>
</dbReference>
<feature type="compositionally biased region" description="Basic and acidic residues" evidence="4">
    <location>
        <begin position="1103"/>
        <end position="1126"/>
    </location>
</feature>
<dbReference type="GO" id="GO:0010997">
    <property type="term" value="F:anaphase-promoting complex binding"/>
    <property type="evidence" value="ECO:0007669"/>
    <property type="project" value="TreeGrafter"/>
</dbReference>
<feature type="compositionally biased region" description="Basic and acidic residues" evidence="4">
    <location>
        <begin position="397"/>
        <end position="424"/>
    </location>
</feature>
<feature type="compositionally biased region" description="Basic and acidic residues" evidence="4">
    <location>
        <begin position="539"/>
        <end position="602"/>
    </location>
</feature>
<accession>A0A559M8D6</accession>
<feature type="compositionally biased region" description="Basic and acidic residues" evidence="4">
    <location>
        <begin position="1188"/>
        <end position="1197"/>
    </location>
</feature>
<dbReference type="GO" id="GO:0033314">
    <property type="term" value="P:mitotic DNA replication checkpoint signaling"/>
    <property type="evidence" value="ECO:0007669"/>
    <property type="project" value="TreeGrafter"/>
</dbReference>
<feature type="compositionally biased region" description="Basic residues" evidence="4">
    <location>
        <begin position="933"/>
        <end position="943"/>
    </location>
</feature>
<feature type="region of interest" description="Disordered" evidence="4">
    <location>
        <begin position="995"/>
        <end position="1028"/>
    </location>
</feature>
<feature type="region of interest" description="Disordered" evidence="4">
    <location>
        <begin position="1079"/>
        <end position="1271"/>
    </location>
</feature>
<keyword evidence="7" id="KW-1185">Reference proteome</keyword>
<dbReference type="GO" id="GO:0007095">
    <property type="term" value="P:mitotic G2 DNA damage checkpoint signaling"/>
    <property type="evidence" value="ECO:0007669"/>
    <property type="project" value="TreeGrafter"/>
</dbReference>
<feature type="compositionally biased region" description="Polar residues" evidence="4">
    <location>
        <begin position="1"/>
        <end position="25"/>
    </location>
</feature>
<evidence type="ECO:0000313" key="6">
    <source>
        <dbReference type="EMBL" id="TVY89226.1"/>
    </source>
</evidence>
<feature type="region of interest" description="Disordered" evidence="4">
    <location>
        <begin position="783"/>
        <end position="811"/>
    </location>
</feature>
<comment type="subcellular location">
    <subcellularLocation>
        <location evidence="1">Nucleus</location>
    </subcellularLocation>
</comment>
<comment type="caution">
    <text evidence="6">The sequence shown here is derived from an EMBL/GenBank/DDBJ whole genome shotgun (WGS) entry which is preliminary data.</text>
</comment>
<feature type="compositionally biased region" description="Basic and acidic residues" evidence="4">
    <location>
        <begin position="278"/>
        <end position="289"/>
    </location>
</feature>
<keyword evidence="2" id="KW-0597">Phosphoprotein</keyword>
<evidence type="ECO:0000259" key="5">
    <source>
        <dbReference type="Pfam" id="PF09444"/>
    </source>
</evidence>
<feature type="compositionally biased region" description="Acidic residues" evidence="4">
    <location>
        <begin position="1240"/>
        <end position="1250"/>
    </location>
</feature>
<protein>
    <submittedName>
        <fullName evidence="6">Mediator of replication checkpoint protein</fullName>
    </submittedName>
</protein>
<name>A0A559M8D6_9HELO</name>
<feature type="compositionally biased region" description="Acidic residues" evidence="4">
    <location>
        <begin position="86"/>
        <end position="96"/>
    </location>
</feature>
<feature type="compositionally biased region" description="Acidic residues" evidence="4">
    <location>
        <begin position="1138"/>
        <end position="1156"/>
    </location>
</feature>
<feature type="compositionally biased region" description="Acidic residues" evidence="4">
    <location>
        <begin position="674"/>
        <end position="705"/>
    </location>
</feature>
<dbReference type="PANTHER" id="PTHR14396:SF10">
    <property type="entry name" value="CLASPIN"/>
    <property type="match status" value="1"/>
</dbReference>
<feature type="compositionally biased region" description="Basic and acidic residues" evidence="4">
    <location>
        <begin position="308"/>
        <end position="327"/>
    </location>
</feature>
<feature type="compositionally biased region" description="Polar residues" evidence="4">
    <location>
        <begin position="737"/>
        <end position="760"/>
    </location>
</feature>
<feature type="region of interest" description="Disordered" evidence="4">
    <location>
        <begin position="53"/>
        <end position="461"/>
    </location>
</feature>
<evidence type="ECO:0000313" key="7">
    <source>
        <dbReference type="Proteomes" id="UP000315522"/>
    </source>
</evidence>